<dbReference type="InterPro" id="IPR001063">
    <property type="entry name" value="Ribosomal_uL22"/>
</dbReference>
<reference evidence="6" key="2">
    <citation type="submission" date="2022-01" db="EMBL/GenBank/DDBJ databases">
        <authorList>
            <person name="Hirooka S."/>
            <person name="Miyagishima S.Y."/>
        </authorList>
    </citation>
    <scope>NUCLEOTIDE SEQUENCE</scope>
    <source>
        <strain evidence="6">NBRC 102759</strain>
    </source>
</reference>
<evidence type="ECO:0000313" key="7">
    <source>
        <dbReference type="Proteomes" id="UP001061958"/>
    </source>
</evidence>
<keyword evidence="3 4" id="KW-0687">Ribonucleoprotein</keyword>
<dbReference type="PANTHER" id="PTHR11593">
    <property type="entry name" value="60S RIBOSOMAL PROTEIN L17"/>
    <property type="match status" value="1"/>
</dbReference>
<dbReference type="SUPFAM" id="SSF54843">
    <property type="entry name" value="Ribosomal protein L22"/>
    <property type="match status" value="1"/>
</dbReference>
<dbReference type="GO" id="GO:0022625">
    <property type="term" value="C:cytosolic large ribosomal subunit"/>
    <property type="evidence" value="ECO:0007669"/>
    <property type="project" value="TreeGrafter"/>
</dbReference>
<dbReference type="InterPro" id="IPR036394">
    <property type="entry name" value="Ribosomal_uL22_sf"/>
</dbReference>
<dbReference type="CDD" id="cd00336">
    <property type="entry name" value="Ribosomal_L22"/>
    <property type="match status" value="1"/>
</dbReference>
<dbReference type="Proteomes" id="UP001061958">
    <property type="component" value="Unassembled WGS sequence"/>
</dbReference>
<organism evidence="6 7">
    <name type="scientific">Galdieria partita</name>
    <dbReference type="NCBI Taxonomy" id="83374"/>
    <lineage>
        <taxon>Eukaryota</taxon>
        <taxon>Rhodophyta</taxon>
        <taxon>Bangiophyceae</taxon>
        <taxon>Galdieriales</taxon>
        <taxon>Galdieriaceae</taxon>
        <taxon>Galdieria</taxon>
    </lineage>
</organism>
<sequence>MTRYSKEPDNPTKTCKARASDIRVHFKNTRETGRALKGMSLQRAKAYLKNVIEKKEIVPFVRYRYGVGRKAQTKQHGFPNGRWPKKSALVFLDLLRNAESNAEVKGLNIDALYISHLQVNQAIKGRRRTYRAHGRVNPFMSHPCHIEIFLTEKEEKVPRSKTSVVASGKKGARGVQRQALTSSGSL</sequence>
<dbReference type="NCBIfam" id="NF003260">
    <property type="entry name" value="PRK04223.1"/>
    <property type="match status" value="1"/>
</dbReference>
<evidence type="ECO:0000256" key="5">
    <source>
        <dbReference type="SAM" id="MobiDB-lite"/>
    </source>
</evidence>
<protein>
    <recommendedName>
        <fullName evidence="8">60S ribosomal protein L17</fullName>
    </recommendedName>
</protein>
<accession>A0A9C7US75</accession>
<dbReference type="PANTHER" id="PTHR11593:SF10">
    <property type="entry name" value="60S RIBOSOMAL PROTEIN L17"/>
    <property type="match status" value="1"/>
</dbReference>
<evidence type="ECO:0000256" key="2">
    <source>
        <dbReference type="ARBA" id="ARBA00022980"/>
    </source>
</evidence>
<dbReference type="PROSITE" id="PS00464">
    <property type="entry name" value="RIBOSOMAL_L22"/>
    <property type="match status" value="1"/>
</dbReference>
<comment type="similarity">
    <text evidence="1 4">Belongs to the universal ribosomal protein uL22 family.</text>
</comment>
<evidence type="ECO:0000256" key="4">
    <source>
        <dbReference type="RuleBase" id="RU004005"/>
    </source>
</evidence>
<dbReference type="Pfam" id="PF00237">
    <property type="entry name" value="Ribosomal_L22"/>
    <property type="match status" value="1"/>
</dbReference>
<feature type="region of interest" description="Disordered" evidence="5">
    <location>
        <begin position="159"/>
        <end position="186"/>
    </location>
</feature>
<dbReference type="AlphaFoldDB" id="A0A9C7US75"/>
<evidence type="ECO:0000256" key="3">
    <source>
        <dbReference type="ARBA" id="ARBA00023274"/>
    </source>
</evidence>
<proteinExistence type="inferred from homology"/>
<comment type="caution">
    <text evidence="6">The sequence shown here is derived from an EMBL/GenBank/DDBJ whole genome shotgun (WGS) entry which is preliminary data.</text>
</comment>
<dbReference type="InterPro" id="IPR057265">
    <property type="entry name" value="Ribosomal_uL22_arc-type"/>
</dbReference>
<dbReference type="GO" id="GO:0003735">
    <property type="term" value="F:structural constituent of ribosome"/>
    <property type="evidence" value="ECO:0007669"/>
    <property type="project" value="InterPro"/>
</dbReference>
<keyword evidence="2 4" id="KW-0689">Ribosomal protein</keyword>
<evidence type="ECO:0000313" key="6">
    <source>
        <dbReference type="EMBL" id="GJQ13809.1"/>
    </source>
</evidence>
<dbReference type="HAMAP" id="MF_01331_A">
    <property type="entry name" value="Ribosomal_uL22_A"/>
    <property type="match status" value="1"/>
</dbReference>
<dbReference type="NCBIfam" id="TIGR01038">
    <property type="entry name" value="uL22_arch_euk"/>
    <property type="match status" value="1"/>
</dbReference>
<dbReference type="OrthoDB" id="10254664at2759"/>
<gene>
    <name evidence="6" type="ORF">GpartN1_g5600.t1</name>
</gene>
<dbReference type="Gene3D" id="3.90.470.10">
    <property type="entry name" value="Ribosomal protein L22/L17"/>
    <property type="match status" value="1"/>
</dbReference>
<reference evidence="6" key="1">
    <citation type="journal article" date="2022" name="Proc. Natl. Acad. Sci. U.S.A.">
        <title>Life cycle and functional genomics of the unicellular red alga Galdieria for elucidating algal and plant evolution and industrial use.</title>
        <authorList>
            <person name="Hirooka S."/>
            <person name="Itabashi T."/>
            <person name="Ichinose T.M."/>
            <person name="Onuma R."/>
            <person name="Fujiwara T."/>
            <person name="Yamashita S."/>
            <person name="Jong L.W."/>
            <person name="Tomita R."/>
            <person name="Iwane A.H."/>
            <person name="Miyagishima S.Y."/>
        </authorList>
    </citation>
    <scope>NUCLEOTIDE SEQUENCE</scope>
    <source>
        <strain evidence="6">NBRC 102759</strain>
    </source>
</reference>
<name>A0A9C7US75_9RHOD</name>
<dbReference type="InterPro" id="IPR005721">
    <property type="entry name" value="Ribosomal_uL22_euk/arc"/>
</dbReference>
<evidence type="ECO:0008006" key="8">
    <source>
        <dbReference type="Google" id="ProtNLM"/>
    </source>
</evidence>
<evidence type="ECO:0000256" key="1">
    <source>
        <dbReference type="ARBA" id="ARBA00009451"/>
    </source>
</evidence>
<dbReference type="GO" id="GO:0002181">
    <property type="term" value="P:cytoplasmic translation"/>
    <property type="evidence" value="ECO:0007669"/>
    <property type="project" value="TreeGrafter"/>
</dbReference>
<keyword evidence="7" id="KW-1185">Reference proteome</keyword>
<dbReference type="InterPro" id="IPR018260">
    <property type="entry name" value="Ribosomal_uL22_CS"/>
</dbReference>
<dbReference type="EMBL" id="BQMJ01000047">
    <property type="protein sequence ID" value="GJQ13809.1"/>
    <property type="molecule type" value="Genomic_DNA"/>
</dbReference>